<protein>
    <submittedName>
        <fullName evidence="1">Putative transposase</fullName>
    </submittedName>
</protein>
<keyword evidence="2" id="KW-1185">Reference proteome</keyword>
<name>A0A1G6XWD6_9ACTN</name>
<evidence type="ECO:0000313" key="1">
    <source>
        <dbReference type="EMBL" id="SDD82291.1"/>
    </source>
</evidence>
<dbReference type="PANTHER" id="PTHR35528:SF3">
    <property type="entry name" value="BLL1675 PROTEIN"/>
    <property type="match status" value="1"/>
</dbReference>
<accession>A0A1G6XWD6</accession>
<dbReference type="PANTHER" id="PTHR35528">
    <property type="entry name" value="BLL1675 PROTEIN"/>
    <property type="match status" value="1"/>
</dbReference>
<sequence length="81" mass="9070">MEAAAPSYKGFRYSAGIIAHAVWLYHHFLLSFREVGELLLARGVIVSYETVRQWCARFGPEYAAGLRRRGPVKGGIPTRCS</sequence>
<dbReference type="InterPro" id="IPR052183">
    <property type="entry name" value="IS_Transposase"/>
</dbReference>
<organism evidence="1 2">
    <name type="scientific">Streptomyces prasinopilosus</name>
    <dbReference type="NCBI Taxonomy" id="67344"/>
    <lineage>
        <taxon>Bacteria</taxon>
        <taxon>Bacillati</taxon>
        <taxon>Actinomycetota</taxon>
        <taxon>Actinomycetes</taxon>
        <taxon>Kitasatosporales</taxon>
        <taxon>Streptomycetaceae</taxon>
        <taxon>Streptomyces</taxon>
    </lineage>
</organism>
<proteinExistence type="predicted"/>
<gene>
    <name evidence="1" type="ORF">SAMN05216505_11297</name>
</gene>
<dbReference type="AlphaFoldDB" id="A0A1G6XWD6"/>
<dbReference type="Proteomes" id="UP000182100">
    <property type="component" value="Unassembled WGS sequence"/>
</dbReference>
<evidence type="ECO:0000313" key="2">
    <source>
        <dbReference type="Proteomes" id="UP000182100"/>
    </source>
</evidence>
<dbReference type="EMBL" id="FMZK01000012">
    <property type="protein sequence ID" value="SDD82291.1"/>
    <property type="molecule type" value="Genomic_DNA"/>
</dbReference>
<reference evidence="2" key="1">
    <citation type="submission" date="2016-10" db="EMBL/GenBank/DDBJ databases">
        <authorList>
            <person name="Varghese N."/>
            <person name="Submissions S."/>
        </authorList>
    </citation>
    <scope>NUCLEOTIDE SEQUENCE [LARGE SCALE GENOMIC DNA]</scope>
    <source>
        <strain evidence="2">CGMCC 4.3504</strain>
    </source>
</reference>
<dbReference type="STRING" id="67344.SAMN05216505_11297"/>